<protein>
    <submittedName>
        <fullName evidence="1">Uncharacterized protein</fullName>
    </submittedName>
</protein>
<proteinExistence type="predicted"/>
<reference evidence="1" key="1">
    <citation type="submission" date="2018-02" db="EMBL/GenBank/DDBJ databases">
        <title>Rhizophora mucronata_Transcriptome.</title>
        <authorList>
            <person name="Meera S.P."/>
            <person name="Sreeshan A."/>
            <person name="Augustine A."/>
        </authorList>
    </citation>
    <scope>NUCLEOTIDE SEQUENCE</scope>
    <source>
        <tissue evidence="1">Leaf</tissue>
    </source>
</reference>
<name>A0A2P2J4C2_RHIMU</name>
<organism evidence="1">
    <name type="scientific">Rhizophora mucronata</name>
    <name type="common">Asiatic mangrove</name>
    <dbReference type="NCBI Taxonomy" id="61149"/>
    <lineage>
        <taxon>Eukaryota</taxon>
        <taxon>Viridiplantae</taxon>
        <taxon>Streptophyta</taxon>
        <taxon>Embryophyta</taxon>
        <taxon>Tracheophyta</taxon>
        <taxon>Spermatophyta</taxon>
        <taxon>Magnoliopsida</taxon>
        <taxon>eudicotyledons</taxon>
        <taxon>Gunneridae</taxon>
        <taxon>Pentapetalae</taxon>
        <taxon>rosids</taxon>
        <taxon>fabids</taxon>
        <taxon>Malpighiales</taxon>
        <taxon>Rhizophoraceae</taxon>
        <taxon>Rhizophora</taxon>
    </lineage>
</organism>
<dbReference type="AlphaFoldDB" id="A0A2P2J4C2"/>
<dbReference type="EMBL" id="GGEC01007848">
    <property type="protein sequence ID" value="MBW88331.1"/>
    <property type="molecule type" value="Transcribed_RNA"/>
</dbReference>
<accession>A0A2P2J4C2</accession>
<sequence length="25" mass="2612">MNHEADKCVGALSYMVILELCSGAG</sequence>
<evidence type="ECO:0000313" key="1">
    <source>
        <dbReference type="EMBL" id="MBW88331.1"/>
    </source>
</evidence>